<dbReference type="InterPro" id="IPR007593">
    <property type="entry name" value="CD225/Dispanin_fam"/>
</dbReference>
<dbReference type="PANTHER" id="PTHR14948">
    <property type="entry name" value="NG5"/>
    <property type="match status" value="1"/>
</dbReference>
<evidence type="ECO:0000256" key="5">
    <source>
        <dbReference type="ARBA" id="ARBA00023136"/>
    </source>
</evidence>
<accession>A0A671N728</accession>
<dbReference type="GO" id="GO:0016020">
    <property type="term" value="C:membrane"/>
    <property type="evidence" value="ECO:0007669"/>
    <property type="project" value="UniProtKB-SubCell"/>
</dbReference>
<organism evidence="7 8">
    <name type="scientific">Sinocyclocheilus anshuiensis</name>
    <dbReference type="NCBI Taxonomy" id="1608454"/>
    <lineage>
        <taxon>Eukaryota</taxon>
        <taxon>Metazoa</taxon>
        <taxon>Chordata</taxon>
        <taxon>Craniata</taxon>
        <taxon>Vertebrata</taxon>
        <taxon>Euteleostomi</taxon>
        <taxon>Actinopterygii</taxon>
        <taxon>Neopterygii</taxon>
        <taxon>Teleostei</taxon>
        <taxon>Ostariophysi</taxon>
        <taxon>Cypriniformes</taxon>
        <taxon>Cyprinidae</taxon>
        <taxon>Cyprininae</taxon>
        <taxon>Sinocyclocheilus</taxon>
    </lineage>
</organism>
<dbReference type="KEGG" id="sanh:107679343"/>
<keyword evidence="8" id="KW-1185">Reference proteome</keyword>
<feature type="transmembrane region" description="Helical" evidence="6">
    <location>
        <begin position="21"/>
        <end position="43"/>
    </location>
</feature>
<evidence type="ECO:0000256" key="6">
    <source>
        <dbReference type="SAM" id="Phobius"/>
    </source>
</evidence>
<dbReference type="OrthoDB" id="9946633at2759"/>
<dbReference type="Ensembl" id="ENSSANT00000042871.1">
    <property type="protein sequence ID" value="ENSSANP00000040279.1"/>
    <property type="gene ID" value="ENSSANG00000020469.1"/>
</dbReference>
<keyword evidence="3 6" id="KW-0812">Transmembrane</keyword>
<evidence type="ECO:0000256" key="2">
    <source>
        <dbReference type="ARBA" id="ARBA00006843"/>
    </source>
</evidence>
<evidence type="ECO:0000256" key="1">
    <source>
        <dbReference type="ARBA" id="ARBA00004370"/>
    </source>
</evidence>
<keyword evidence="5 6" id="KW-0472">Membrane</keyword>
<reference evidence="7" key="2">
    <citation type="submission" date="2025-09" db="UniProtKB">
        <authorList>
            <consortium name="Ensembl"/>
        </authorList>
    </citation>
    <scope>IDENTIFICATION</scope>
</reference>
<evidence type="ECO:0000256" key="3">
    <source>
        <dbReference type="ARBA" id="ARBA00022692"/>
    </source>
</evidence>
<dbReference type="AlphaFoldDB" id="A0A671N728"/>
<dbReference type="InterPro" id="IPR051423">
    <property type="entry name" value="CD225/Dispanin"/>
</dbReference>
<dbReference type="PROSITE" id="PS51257">
    <property type="entry name" value="PROKAR_LIPOPROTEIN"/>
    <property type="match status" value="1"/>
</dbReference>
<dbReference type="Proteomes" id="UP000472260">
    <property type="component" value="Unassembled WGS sequence"/>
</dbReference>
<dbReference type="GeneID" id="107679343"/>
<sequence length="176" mass="19330">MRKCLISLIPLLTGSSCLLPKILFISWCFLTACTALIEPWWIYSSLTTPLSPLSDICLLLECLPAIMATGSAQTDVKGSLNGSTDLYRSWFGPTTPRPPLRNYLLLTILTCFCPAYPVNILALVFSVMSRNSYDQGDYEGSRHLGKMALCVSIASIIIGILIITIFCAVHFSTKDV</sequence>
<name>A0A671N728_9TELE</name>
<evidence type="ECO:0000313" key="7">
    <source>
        <dbReference type="Ensembl" id="ENSSANP00000040279.1"/>
    </source>
</evidence>
<dbReference type="RefSeq" id="XP_016330355.1">
    <property type="nucleotide sequence ID" value="XM_016474869.1"/>
</dbReference>
<proteinExistence type="inferred from homology"/>
<feature type="transmembrane region" description="Helical" evidence="6">
    <location>
        <begin position="148"/>
        <end position="171"/>
    </location>
</feature>
<comment type="subcellular location">
    <subcellularLocation>
        <location evidence="1">Membrane</location>
    </subcellularLocation>
</comment>
<evidence type="ECO:0000256" key="4">
    <source>
        <dbReference type="ARBA" id="ARBA00022989"/>
    </source>
</evidence>
<gene>
    <name evidence="7" type="primary">LOC107679343</name>
</gene>
<dbReference type="PANTHER" id="PTHR14948:SF19">
    <property type="entry name" value="TRANSMEMBRANE PROTEIN 233"/>
    <property type="match status" value="1"/>
</dbReference>
<dbReference type="Pfam" id="PF04505">
    <property type="entry name" value="CD225"/>
    <property type="match status" value="1"/>
</dbReference>
<feature type="transmembrane region" description="Helical" evidence="6">
    <location>
        <begin position="103"/>
        <end position="127"/>
    </location>
</feature>
<protein>
    <submittedName>
        <fullName evidence="7">Transmembrane protein 233-like</fullName>
    </submittedName>
</protein>
<comment type="similarity">
    <text evidence="2">Belongs to the CD225/Dispanin family.</text>
</comment>
<evidence type="ECO:0000313" key="8">
    <source>
        <dbReference type="Proteomes" id="UP000472260"/>
    </source>
</evidence>
<reference evidence="7" key="1">
    <citation type="submission" date="2025-08" db="UniProtKB">
        <authorList>
            <consortium name="Ensembl"/>
        </authorList>
    </citation>
    <scope>IDENTIFICATION</scope>
</reference>
<keyword evidence="4 6" id="KW-1133">Transmembrane helix</keyword>